<evidence type="ECO:0000313" key="1">
    <source>
        <dbReference type="EMBL" id="GFD18885.1"/>
    </source>
</evidence>
<accession>A0A699U6J9</accession>
<gene>
    <name evidence="1" type="ORF">Tci_890854</name>
</gene>
<name>A0A699U6J9_TANCI</name>
<sequence>AAGFGPEGIVGLVAVGREDIGQNKEQAVILASNVADGTTHASRAHGLHGVAAGGVD</sequence>
<protein>
    <submittedName>
        <fullName evidence="1">Uncharacterized protein</fullName>
    </submittedName>
</protein>
<proteinExistence type="predicted"/>
<dbReference type="EMBL" id="BKCJ011310433">
    <property type="protein sequence ID" value="GFD18885.1"/>
    <property type="molecule type" value="Genomic_DNA"/>
</dbReference>
<dbReference type="AlphaFoldDB" id="A0A699U6J9"/>
<reference evidence="1" key="1">
    <citation type="journal article" date="2019" name="Sci. Rep.">
        <title>Draft genome of Tanacetum cinerariifolium, the natural source of mosquito coil.</title>
        <authorList>
            <person name="Yamashiro T."/>
            <person name="Shiraishi A."/>
            <person name="Satake H."/>
            <person name="Nakayama K."/>
        </authorList>
    </citation>
    <scope>NUCLEOTIDE SEQUENCE</scope>
</reference>
<organism evidence="1">
    <name type="scientific">Tanacetum cinerariifolium</name>
    <name type="common">Dalmatian daisy</name>
    <name type="synonym">Chrysanthemum cinerariifolium</name>
    <dbReference type="NCBI Taxonomy" id="118510"/>
    <lineage>
        <taxon>Eukaryota</taxon>
        <taxon>Viridiplantae</taxon>
        <taxon>Streptophyta</taxon>
        <taxon>Embryophyta</taxon>
        <taxon>Tracheophyta</taxon>
        <taxon>Spermatophyta</taxon>
        <taxon>Magnoliopsida</taxon>
        <taxon>eudicotyledons</taxon>
        <taxon>Gunneridae</taxon>
        <taxon>Pentapetalae</taxon>
        <taxon>asterids</taxon>
        <taxon>campanulids</taxon>
        <taxon>Asterales</taxon>
        <taxon>Asteraceae</taxon>
        <taxon>Asteroideae</taxon>
        <taxon>Anthemideae</taxon>
        <taxon>Anthemidinae</taxon>
        <taxon>Tanacetum</taxon>
    </lineage>
</organism>
<comment type="caution">
    <text evidence="1">The sequence shown here is derived from an EMBL/GenBank/DDBJ whole genome shotgun (WGS) entry which is preliminary data.</text>
</comment>
<feature type="non-terminal residue" evidence="1">
    <location>
        <position position="1"/>
    </location>
</feature>